<protein>
    <submittedName>
        <fullName evidence="2">Uncharacterized protein</fullName>
    </submittedName>
</protein>
<accession>A0A6A7RP62</accession>
<dbReference type="EMBL" id="PDHS01000038">
    <property type="protein sequence ID" value="MQM29351.1"/>
    <property type="molecule type" value="Genomic_DNA"/>
</dbReference>
<comment type="caution">
    <text evidence="2">The sequence shown here is derived from an EMBL/GenBank/DDBJ whole genome shotgun (WGS) entry which is preliminary data.</text>
</comment>
<evidence type="ECO:0000256" key="1">
    <source>
        <dbReference type="SAM" id="MobiDB-lite"/>
    </source>
</evidence>
<gene>
    <name evidence="2" type="ORF">CRU78_01890</name>
</gene>
<evidence type="ECO:0000313" key="3">
    <source>
        <dbReference type="Proteomes" id="UP000342300"/>
    </source>
</evidence>
<proteinExistence type="predicted"/>
<reference evidence="2 3" key="1">
    <citation type="submission" date="2017-09" db="EMBL/GenBank/DDBJ databases">
        <title>Metagenomic Analysis Reveals Denitrifying Candidatus Accumulibacter and Flanking Population as a Source of N2O.</title>
        <authorList>
            <person name="Gao H."/>
            <person name="Mao Y."/>
            <person name="Zhao X."/>
            <person name="Liu W.-T."/>
            <person name="Zhang T."/>
            <person name="Wells G."/>
        </authorList>
    </citation>
    <scope>NUCLEOTIDE SEQUENCE [LARGE SCALE GENOMIC DNA]</scope>
    <source>
        <strain evidence="2">CANDO_2_IC</strain>
    </source>
</reference>
<evidence type="ECO:0000313" key="2">
    <source>
        <dbReference type="EMBL" id="MQM29351.1"/>
    </source>
</evidence>
<organism evidence="2 3">
    <name type="scientific">Candidatus Accumulibacter phosphatis</name>
    <dbReference type="NCBI Taxonomy" id="327160"/>
    <lineage>
        <taxon>Bacteria</taxon>
        <taxon>Pseudomonadati</taxon>
        <taxon>Pseudomonadota</taxon>
        <taxon>Betaproteobacteria</taxon>
        <taxon>Candidatus Accumulibacter</taxon>
    </lineage>
</organism>
<dbReference type="Proteomes" id="UP000342300">
    <property type="component" value="Unassembled WGS sequence"/>
</dbReference>
<name>A0A6A7RP62_9PROT</name>
<sequence length="164" mass="17032">MANDEDLLSRANSLINADNGAGRGGRPSSPRPPRRRRSFLASPDSDHSDGGQRFPFGSSADDDLPLLTDVVVTAEPEPEPSVDDLAADLRPILATELAQLIDRHLAAALPALVEAAAAEAAEHLRQGIEASIAMAAGDFVAQRGQLQLPLEEPVGSEAGAADPG</sequence>
<feature type="region of interest" description="Disordered" evidence="1">
    <location>
        <begin position="1"/>
        <end position="63"/>
    </location>
</feature>
<dbReference type="AlphaFoldDB" id="A0A6A7RP62"/>